<keyword evidence="2" id="KW-1162">Viral penetration into host cytoplasm</keyword>
<evidence type="ECO:0000259" key="7">
    <source>
        <dbReference type="Pfam" id="PF03115"/>
    </source>
</evidence>
<evidence type="ECO:0000256" key="5">
    <source>
        <dbReference type="ARBA" id="ARBA00023296"/>
    </source>
</evidence>
<proteinExistence type="predicted"/>
<dbReference type="InterPro" id="IPR004337">
    <property type="entry name" value="Astro_capsid_N"/>
</dbReference>
<sequence length="780" mass="85491">MFFGGEDQRKEMAHANQAAKSEAKKEVKKVVKELAKDVAKEAKKDAQRRSAPNRRWKGQRGKQTKQTVHKEVNKRLRKEGLEGPRPRFSVRVSATIGKVGPNKEQGPELQIATFLHPGLMKEPNDGTNFGPLQAAAAQWGMWRIASLSVRFTPLVGPSPVTGSVYRVSLNLTQSPGNSSWGGLGARRHMDIPVGRQVTWKLTKGELYGPRQTWWMTDTNEEGGQSCGAIIEVHGLGKTTSTYKDEPWTGDLFIVEVDGKWEFTNYSAKPALGMLDRKTEELTATGKQAGLQVTDGVLEMTLPKDSELARFMSDGFERNAPQAGTVGETIWQVVDEGAGLAADLAPVPFTWLIKGAWWFVKKIAGRGSNATETYQVYASLADAQNGKPAQAEPFTHATRPTTLTITQVNAPNVGPADTRTAFHSGVSPYPLVPVEAPPPPGSTVVLMARFAPIAYIKYPNSQLEQSVVKAHVKKNSTEYFFSLQRGQAKSYASAAYLVMDPSLISVEGTRITGCYNPGWLDHTGITAHYRNTDAFGQVVAYAVDEWANAGQRFTAAAWLVRVTRTLEQHTFTDMWPWAPNAYIAGRSSVTPPIQYTLNKANVPFATKADGTTHLTASVSQPQILSGTMLLLYSIGQNTKSRIAGFTDGEPLVNSTNDAVLAVDKEFNSGLWAMCLSPIGPKSDYGSLKFVLPTRSDDKLEELLDLIQLRFNLKPTVESESDETDEDSQDESEVEDCTDAPTPPEPTPRLKLAKEMMYEALRDADWTHVDADALLAAISTKN</sequence>
<feature type="region of interest" description="Disordered" evidence="6">
    <location>
        <begin position="714"/>
        <end position="748"/>
    </location>
</feature>
<evidence type="ECO:0000313" key="8">
    <source>
        <dbReference type="EMBL" id="QVY10202.1"/>
    </source>
</evidence>
<feature type="compositionally biased region" description="Acidic residues" evidence="6">
    <location>
        <begin position="717"/>
        <end position="736"/>
    </location>
</feature>
<evidence type="ECO:0000256" key="4">
    <source>
        <dbReference type="ARBA" id="ARBA00023060"/>
    </source>
</evidence>
<dbReference type="Pfam" id="PF03115">
    <property type="entry name" value="Astro_capsid_N"/>
    <property type="match status" value="1"/>
</dbReference>
<keyword evidence="3" id="KW-1164">Virus endocytosis by host</keyword>
<accession>A0A8E7KKZ8</accession>
<organism evidence="8">
    <name type="scientific">Mamastrovirus HMU-1</name>
    <dbReference type="NCBI Taxonomy" id="2840000"/>
    <lineage>
        <taxon>Viruses</taxon>
        <taxon>Riboviria</taxon>
        <taxon>Orthornavirae</taxon>
        <taxon>Pisuviricota</taxon>
        <taxon>Stelpaviricetes</taxon>
        <taxon>Stellavirales</taxon>
        <taxon>Astroviridae</taxon>
        <taxon>Mamastrovirus</taxon>
    </lineage>
</organism>
<feature type="domain" description="Astrovirus capsid protein inner core" evidence="7">
    <location>
        <begin position="53"/>
        <end position="265"/>
    </location>
</feature>
<dbReference type="GO" id="GO:0039617">
    <property type="term" value="C:T=3 icosahedral viral capsid"/>
    <property type="evidence" value="ECO:0007669"/>
    <property type="project" value="UniProtKB-KW"/>
</dbReference>
<feature type="compositionally biased region" description="Basic and acidic residues" evidence="6">
    <location>
        <begin position="68"/>
        <end position="84"/>
    </location>
</feature>
<feature type="compositionally biased region" description="Basic and acidic residues" evidence="6">
    <location>
        <begin position="21"/>
        <end position="48"/>
    </location>
</feature>
<reference evidence="8" key="1">
    <citation type="submission" date="2021-04" db="EMBL/GenBank/DDBJ databases">
        <title>Identification of a novel astrovirus in pinnipeds of diarrhea.</title>
        <authorList>
            <person name="Du J."/>
            <person name="Yin F."/>
            <person name="Zhang P."/>
        </authorList>
    </citation>
    <scope>NUCLEOTIDE SEQUENCE</scope>
    <source>
        <strain evidence="8">AstroV-HMU-1</strain>
    </source>
</reference>
<feature type="compositionally biased region" description="Basic and acidic residues" evidence="6">
    <location>
        <begin position="1"/>
        <end position="13"/>
    </location>
</feature>
<keyword evidence="4" id="KW-1142">T=3 icosahedral capsid protein</keyword>
<evidence type="ECO:0000256" key="6">
    <source>
        <dbReference type="SAM" id="MobiDB-lite"/>
    </source>
</evidence>
<dbReference type="EMBL" id="MW853971">
    <property type="protein sequence ID" value="QVY10202.1"/>
    <property type="molecule type" value="Genomic_RNA"/>
</dbReference>
<name>A0A8E7KKZ8_9VIRU</name>
<keyword evidence="4" id="KW-0946">Virion</keyword>
<keyword evidence="5" id="KW-1160">Virus entry into host cell</keyword>
<keyword evidence="1" id="KW-0167">Capsid protein</keyword>
<dbReference type="GO" id="GO:0075509">
    <property type="term" value="P:endocytosis involved in viral entry into host cell"/>
    <property type="evidence" value="ECO:0007669"/>
    <property type="project" value="UniProtKB-KW"/>
</dbReference>
<evidence type="ECO:0000256" key="1">
    <source>
        <dbReference type="ARBA" id="ARBA00022561"/>
    </source>
</evidence>
<evidence type="ECO:0000256" key="3">
    <source>
        <dbReference type="ARBA" id="ARBA00022890"/>
    </source>
</evidence>
<protein>
    <submittedName>
        <fullName evidence="8">Capsid protein</fullName>
    </submittedName>
</protein>
<feature type="compositionally biased region" description="Basic residues" evidence="6">
    <location>
        <begin position="51"/>
        <end position="63"/>
    </location>
</feature>
<evidence type="ECO:0000256" key="2">
    <source>
        <dbReference type="ARBA" id="ARBA00022595"/>
    </source>
</evidence>
<feature type="region of interest" description="Disordered" evidence="6">
    <location>
        <begin position="1"/>
        <end position="84"/>
    </location>
</feature>